<sequence length="536" mass="58180">MARVTVVVIVYNDADRLPVAVRSVLGQSLPDVDVVIVDDHSPDRSHEVAQELAAAHPGRVRAFRLDENSGSGGEPRNRGIAEATGEFVMFLDSDDVLEPDAAELLLAAARRHDADVATGTCLRVELPGGRTSVWAPQLYDVAAGAKLPGTVLDGIGGHPEMLWDTLVVNKLYRRDFLTRTGLRFPSGLLYEDFVFTGRLYAARPRMAVIGAPVYRWHVRRDAASLSVSLHRAVVQNWQDRVTAHGMVVDDLAAAGLGRLAEDAQAKFLDYDLPMYLRELPQRSASYRAAWWRITHEHLAGFPASAVARARPVSRWLAAAVGQLPEVPAGTDLVRLVELSVVPPRLVPPYQGDAQAPVFEAAGASVPLEGLRELPADGLPIAVEGTVTVGSTVRVTLLVRELYGLLEALGPRRVRLEVTERSGLRPPVTAEGELRQVAGGWAAHVSFAARDLSAAGRLTSWSVRARVEYGDGPATETEVRAGAGQRTRRDAVLLRPGRVLLVQTHVTPRRALLFRGASGMDGVRRAVGSARRRLRTR</sequence>
<evidence type="ECO:0000259" key="1">
    <source>
        <dbReference type="Pfam" id="PF00535"/>
    </source>
</evidence>
<reference evidence="2 3" key="1">
    <citation type="submission" date="2016-10" db="EMBL/GenBank/DDBJ databases">
        <authorList>
            <person name="de Groot N.N."/>
        </authorList>
    </citation>
    <scope>NUCLEOTIDE SEQUENCE [LARGE SCALE GENOMIC DNA]</scope>
    <source>
        <strain evidence="2 3">CGMCC 4.2026</strain>
    </source>
</reference>
<dbReference type="EMBL" id="FODD01000003">
    <property type="protein sequence ID" value="SEN25573.1"/>
    <property type="molecule type" value="Genomic_DNA"/>
</dbReference>
<dbReference type="InterPro" id="IPR029044">
    <property type="entry name" value="Nucleotide-diphossugar_trans"/>
</dbReference>
<dbReference type="GO" id="GO:0016758">
    <property type="term" value="F:hexosyltransferase activity"/>
    <property type="evidence" value="ECO:0007669"/>
    <property type="project" value="UniProtKB-ARBA"/>
</dbReference>
<organism evidence="2 3">
    <name type="scientific">Actinacidiphila rubida</name>
    <dbReference type="NCBI Taxonomy" id="310780"/>
    <lineage>
        <taxon>Bacteria</taxon>
        <taxon>Bacillati</taxon>
        <taxon>Actinomycetota</taxon>
        <taxon>Actinomycetes</taxon>
        <taxon>Kitasatosporales</taxon>
        <taxon>Streptomycetaceae</taxon>
        <taxon>Actinacidiphila</taxon>
    </lineage>
</organism>
<feature type="domain" description="Glycosyltransferase 2-like" evidence="1">
    <location>
        <begin position="5"/>
        <end position="127"/>
    </location>
</feature>
<dbReference type="CDD" id="cd00761">
    <property type="entry name" value="Glyco_tranf_GTA_type"/>
    <property type="match status" value="1"/>
</dbReference>
<evidence type="ECO:0000313" key="2">
    <source>
        <dbReference type="EMBL" id="SEN25573.1"/>
    </source>
</evidence>
<dbReference type="Pfam" id="PF00535">
    <property type="entry name" value="Glycos_transf_2"/>
    <property type="match status" value="1"/>
</dbReference>
<dbReference type="RefSeq" id="WP_075016205.1">
    <property type="nucleotide sequence ID" value="NZ_FODD01000003.1"/>
</dbReference>
<dbReference type="AlphaFoldDB" id="A0A1H8F1D7"/>
<dbReference type="Proteomes" id="UP000181951">
    <property type="component" value="Unassembled WGS sequence"/>
</dbReference>
<protein>
    <submittedName>
        <fullName evidence="2">Glycosyltransferase involved in cell wall bisynthesis</fullName>
    </submittedName>
</protein>
<proteinExistence type="predicted"/>
<dbReference type="SUPFAM" id="SSF53448">
    <property type="entry name" value="Nucleotide-diphospho-sugar transferases"/>
    <property type="match status" value="1"/>
</dbReference>
<accession>A0A1H8F1D7</accession>
<dbReference type="STRING" id="310780.SAMN05216267_100386"/>
<dbReference type="OrthoDB" id="3183633at2"/>
<evidence type="ECO:0000313" key="3">
    <source>
        <dbReference type="Proteomes" id="UP000181951"/>
    </source>
</evidence>
<dbReference type="PANTHER" id="PTHR22916:SF3">
    <property type="entry name" value="UDP-GLCNAC:BETAGAL BETA-1,3-N-ACETYLGLUCOSAMINYLTRANSFERASE-LIKE PROTEIN 1"/>
    <property type="match status" value="1"/>
</dbReference>
<dbReference type="PANTHER" id="PTHR22916">
    <property type="entry name" value="GLYCOSYLTRANSFERASE"/>
    <property type="match status" value="1"/>
</dbReference>
<keyword evidence="2" id="KW-0808">Transferase</keyword>
<keyword evidence="3" id="KW-1185">Reference proteome</keyword>
<gene>
    <name evidence="2" type="ORF">SAMN05216267_100386</name>
</gene>
<dbReference type="InterPro" id="IPR001173">
    <property type="entry name" value="Glyco_trans_2-like"/>
</dbReference>
<name>A0A1H8F1D7_9ACTN</name>
<dbReference type="Gene3D" id="3.90.550.10">
    <property type="entry name" value="Spore Coat Polysaccharide Biosynthesis Protein SpsA, Chain A"/>
    <property type="match status" value="1"/>
</dbReference>